<dbReference type="InterPro" id="IPR039329">
    <property type="entry name" value="SIAE"/>
</dbReference>
<dbReference type="PANTHER" id="PTHR22901">
    <property type="entry name" value="SIALATE O-ACETYLESTERASE"/>
    <property type="match status" value="1"/>
</dbReference>
<organism evidence="3 4">
    <name type="scientific">Terrimonas ginsenosidimutans</name>
    <dbReference type="NCBI Taxonomy" id="2908004"/>
    <lineage>
        <taxon>Bacteria</taxon>
        <taxon>Pseudomonadati</taxon>
        <taxon>Bacteroidota</taxon>
        <taxon>Chitinophagia</taxon>
        <taxon>Chitinophagales</taxon>
        <taxon>Chitinophagaceae</taxon>
        <taxon>Terrimonas</taxon>
    </lineage>
</organism>
<dbReference type="PANTHER" id="PTHR22901:SF0">
    <property type="entry name" value="SIALATE O-ACETYLESTERASE"/>
    <property type="match status" value="1"/>
</dbReference>
<evidence type="ECO:0000256" key="1">
    <source>
        <dbReference type="ARBA" id="ARBA00022801"/>
    </source>
</evidence>
<dbReference type="InterPro" id="IPR008979">
    <property type="entry name" value="Galactose-bd-like_sf"/>
</dbReference>
<name>A0ABS9KV56_9BACT</name>
<dbReference type="RefSeq" id="WP_237874742.1">
    <property type="nucleotide sequence ID" value="NZ_JAKLTR010000012.1"/>
</dbReference>
<dbReference type="Gene3D" id="3.40.50.1110">
    <property type="entry name" value="SGNH hydrolase"/>
    <property type="match status" value="2"/>
</dbReference>
<sequence length="643" mass="71536">MLTRVVPLIFLLLFNLASFAEVRLPKLISDGMVLQRDARTRIWGWAAPGEKISVTFLNKTHYATTATDGKWQILLTSLKAGGPYEMQISGSNMIKLKDILIGDVWICSGQSNMEMAMSGVQSKYPDDIASSENKFIRQFAVPKKHLFSRQMDDLSSGSWISADPNSVLKFTAAGYYFARDLYAKYKVPIGLINSTLGGSRTESWMSEQALKPFPELHAEALHFKDTNNIIQTEASDRQRISEWNKRARENDAAYADPIGPWNKTDHNTSTWDEIKMPARWETTKLGNITGVVWLKRDFTMPPSSEGKTAKLVLGNIVEADSTFINGKYVGGMGSQYIPRNYTVPAGLLKAGKNSITVRVVCPSGRGGFIGDKQYALISGDQTIDLSGTWKYKLGVKMENLIGSSFIQWKSTGLYNAMLAPLLPYTIKGALWYQGESNIGRHIQQRSLFTALINSWRESWQQGNFPFLFVQLPNFNAPVNEPSDGGWARFREAQTAALALPNTGMAVAIDIGEWNDIHPLNKKDLGYRLSLAAQRVAYHDKKIVYAGPVYQSMRAEGNKIILSFDNTGGGLISKGDSLHYFAIAGADKKFVWAKASIQNNKVVVWSESIVQPVAVRYAWADDPKGANLYNKEGLPAAPFRTDDY</sequence>
<dbReference type="SUPFAM" id="SSF49785">
    <property type="entry name" value="Galactose-binding domain-like"/>
    <property type="match status" value="1"/>
</dbReference>
<evidence type="ECO:0000259" key="2">
    <source>
        <dbReference type="Pfam" id="PF03629"/>
    </source>
</evidence>
<dbReference type="InterPro" id="IPR036514">
    <property type="entry name" value="SGNH_hydro_sf"/>
</dbReference>
<keyword evidence="1" id="KW-0378">Hydrolase</keyword>
<proteinExistence type="predicted"/>
<reference evidence="3" key="1">
    <citation type="submission" date="2022-01" db="EMBL/GenBank/DDBJ databases">
        <authorList>
            <person name="Jo J.-H."/>
            <person name="Im W.-T."/>
        </authorList>
    </citation>
    <scope>NUCLEOTIDE SEQUENCE</scope>
    <source>
        <strain evidence="3">NA20</strain>
    </source>
</reference>
<comment type="caution">
    <text evidence="3">The sequence shown here is derived from an EMBL/GenBank/DDBJ whole genome shotgun (WGS) entry which is preliminary data.</text>
</comment>
<keyword evidence="4" id="KW-1185">Reference proteome</keyword>
<gene>
    <name evidence="3" type="ORF">LZZ85_18045</name>
</gene>
<protein>
    <submittedName>
        <fullName evidence="3">Sialate O-acetylesterase</fullName>
    </submittedName>
</protein>
<feature type="domain" description="Sialate O-acetylesterase" evidence="2">
    <location>
        <begin position="103"/>
        <end position="208"/>
    </location>
</feature>
<dbReference type="InterPro" id="IPR005181">
    <property type="entry name" value="SASA"/>
</dbReference>
<dbReference type="Pfam" id="PF03629">
    <property type="entry name" value="SASA"/>
    <property type="match status" value="2"/>
</dbReference>
<dbReference type="Proteomes" id="UP001165367">
    <property type="component" value="Unassembled WGS sequence"/>
</dbReference>
<feature type="domain" description="Sialate O-acetylesterase" evidence="2">
    <location>
        <begin position="402"/>
        <end position="516"/>
    </location>
</feature>
<evidence type="ECO:0000313" key="3">
    <source>
        <dbReference type="EMBL" id="MCG2616205.1"/>
    </source>
</evidence>
<evidence type="ECO:0000313" key="4">
    <source>
        <dbReference type="Proteomes" id="UP001165367"/>
    </source>
</evidence>
<accession>A0ABS9KV56</accession>
<dbReference type="EMBL" id="JAKLTR010000012">
    <property type="protein sequence ID" value="MCG2616205.1"/>
    <property type="molecule type" value="Genomic_DNA"/>
</dbReference>
<dbReference type="SUPFAM" id="SSF52266">
    <property type="entry name" value="SGNH hydrolase"/>
    <property type="match status" value="1"/>
</dbReference>